<evidence type="ECO:0000313" key="2">
    <source>
        <dbReference type="EMBL" id="MBR7830378.1"/>
    </source>
</evidence>
<organism evidence="2 3">
    <name type="scientific">Actinospica acidithermotolerans</name>
    <dbReference type="NCBI Taxonomy" id="2828514"/>
    <lineage>
        <taxon>Bacteria</taxon>
        <taxon>Bacillati</taxon>
        <taxon>Actinomycetota</taxon>
        <taxon>Actinomycetes</taxon>
        <taxon>Catenulisporales</taxon>
        <taxon>Actinospicaceae</taxon>
        <taxon>Actinospica</taxon>
    </lineage>
</organism>
<accession>A0A941EGL6</accession>
<dbReference type="EMBL" id="JAGSOH010000129">
    <property type="protein sequence ID" value="MBR7830378.1"/>
    <property type="molecule type" value="Genomic_DNA"/>
</dbReference>
<dbReference type="AlphaFoldDB" id="A0A941EGL6"/>
<dbReference type="Pfam" id="PF08378">
    <property type="entry name" value="NERD"/>
    <property type="match status" value="1"/>
</dbReference>
<feature type="domain" description="NERD" evidence="1">
    <location>
        <begin position="121"/>
        <end position="233"/>
    </location>
</feature>
<evidence type="ECO:0000259" key="1">
    <source>
        <dbReference type="PROSITE" id="PS50965"/>
    </source>
</evidence>
<comment type="caution">
    <text evidence="2">The sequence shown here is derived from an EMBL/GenBank/DDBJ whole genome shotgun (WGS) entry which is preliminary data.</text>
</comment>
<dbReference type="InterPro" id="IPR011528">
    <property type="entry name" value="NERD"/>
</dbReference>
<sequence>MSLVVTRWRKSGQERLYVNEDGTEGSVGFYDCKAGRLRLEKEHEGRTYEVMEALRPFLGSSVPKSLRDLMPAPALAEGSDLARNRAGDAVAARAAELRPAGFQGIAARLLGLRTDASSWEAGAKGERIVDRRLGKLRRDGWSVLSSIVKRGGADIDHLVIGPPGVFTINTKHHRDARIWVGENMVRVNDTRQPNYLRNSRHEAASAAKVLTEAVGLNVIVTPVLAFVGAASINARESRGDVMITAGEEIEQALRDRFAVYSIQERELIFSVARRAEFWLA</sequence>
<dbReference type="Proteomes" id="UP000676325">
    <property type="component" value="Unassembled WGS sequence"/>
</dbReference>
<dbReference type="PROSITE" id="PS50965">
    <property type="entry name" value="NERD"/>
    <property type="match status" value="1"/>
</dbReference>
<protein>
    <submittedName>
        <fullName evidence="2">NERD domain-containing protein</fullName>
    </submittedName>
</protein>
<name>A0A941EGL6_9ACTN</name>
<dbReference type="RefSeq" id="WP_212521504.1">
    <property type="nucleotide sequence ID" value="NZ_JAGSOH010000129.1"/>
</dbReference>
<keyword evidence="3" id="KW-1185">Reference proteome</keyword>
<gene>
    <name evidence="2" type="ORF">KDK95_29010</name>
</gene>
<reference evidence="2" key="1">
    <citation type="submission" date="2021-04" db="EMBL/GenBank/DDBJ databases">
        <title>Genome based classification of Actinospica acidithermotolerans sp. nov., an actinobacterium isolated from an Indonesian hot spring.</title>
        <authorList>
            <person name="Kusuma A.B."/>
            <person name="Putra K.E."/>
            <person name="Nafisah S."/>
            <person name="Loh J."/>
            <person name="Nouioui I."/>
            <person name="Goodfellow M."/>
        </authorList>
    </citation>
    <scope>NUCLEOTIDE SEQUENCE</scope>
    <source>
        <strain evidence="2">MGRD01-02</strain>
    </source>
</reference>
<evidence type="ECO:0000313" key="3">
    <source>
        <dbReference type="Proteomes" id="UP000676325"/>
    </source>
</evidence>
<proteinExistence type="predicted"/>